<evidence type="ECO:0000313" key="1">
    <source>
        <dbReference type="EMBL" id="KAF4431032.1"/>
    </source>
</evidence>
<dbReference type="OrthoDB" id="5097287at2759"/>
<dbReference type="AlphaFoldDB" id="A0A8H4JJX0"/>
<comment type="caution">
    <text evidence="1">The sequence shown here is derived from an EMBL/GenBank/DDBJ whole genome shotgun (WGS) entry which is preliminary data.</text>
</comment>
<evidence type="ECO:0000313" key="2">
    <source>
        <dbReference type="Proteomes" id="UP000536711"/>
    </source>
</evidence>
<dbReference type="Proteomes" id="UP000536711">
    <property type="component" value="Unassembled WGS sequence"/>
</dbReference>
<dbReference type="SUPFAM" id="SSF52540">
    <property type="entry name" value="P-loop containing nucleoside triphosphate hydrolases"/>
    <property type="match status" value="1"/>
</dbReference>
<proteinExistence type="predicted"/>
<organism evidence="1 2">
    <name type="scientific">Fusarium acutatum</name>
    <dbReference type="NCBI Taxonomy" id="78861"/>
    <lineage>
        <taxon>Eukaryota</taxon>
        <taxon>Fungi</taxon>
        <taxon>Dikarya</taxon>
        <taxon>Ascomycota</taxon>
        <taxon>Pezizomycotina</taxon>
        <taxon>Sordariomycetes</taxon>
        <taxon>Hypocreomycetidae</taxon>
        <taxon>Hypocreales</taxon>
        <taxon>Nectriaceae</taxon>
        <taxon>Fusarium</taxon>
        <taxon>Fusarium fujikuroi species complex</taxon>
    </lineage>
</organism>
<accession>A0A8H4JJX0</accession>
<gene>
    <name evidence="1" type="ORF">FACUT_8705</name>
</gene>
<name>A0A8H4JJX0_9HYPO</name>
<keyword evidence="2" id="KW-1185">Reference proteome</keyword>
<protein>
    <submittedName>
        <fullName evidence="1">Uncharacterized protein</fullName>
    </submittedName>
</protein>
<sequence length="160" mass="17638">MATYYSPRPSPVNLNALNDEYNLEVDTSKIVVEGPTFNNLPESCDKFRILVIGKAGVGKSTICSVVFGVPPEKRAMELDDVKSETYGSQIKYIPVRLVKDLESFKAALRRHYGEGVTHHIKNSHGEEAKYEVTAPQASTGPADLVKTLQDEGVLKKEGEE</sequence>
<reference evidence="1 2" key="1">
    <citation type="submission" date="2020-01" db="EMBL/GenBank/DDBJ databases">
        <title>Identification and distribution of gene clusters putatively required for synthesis of sphingolipid metabolism inhibitors in phylogenetically diverse species of the filamentous fungus Fusarium.</title>
        <authorList>
            <person name="Kim H.-S."/>
            <person name="Busman M."/>
            <person name="Brown D.W."/>
            <person name="Divon H."/>
            <person name="Uhlig S."/>
            <person name="Proctor R.H."/>
        </authorList>
    </citation>
    <scope>NUCLEOTIDE SEQUENCE [LARGE SCALE GENOMIC DNA]</scope>
    <source>
        <strain evidence="1 2">NRRL 13308</strain>
    </source>
</reference>
<dbReference type="InterPro" id="IPR027417">
    <property type="entry name" value="P-loop_NTPase"/>
</dbReference>
<dbReference type="EMBL" id="JAADJF010000245">
    <property type="protein sequence ID" value="KAF4431032.1"/>
    <property type="molecule type" value="Genomic_DNA"/>
</dbReference>